<comment type="caution">
    <text evidence="2">The sequence shown here is derived from an EMBL/GenBank/DDBJ whole genome shotgun (WGS) entry which is preliminary data.</text>
</comment>
<dbReference type="EMBL" id="RAHX01000001">
    <property type="protein sequence ID" value="RJY09318.1"/>
    <property type="molecule type" value="Genomic_DNA"/>
</dbReference>
<evidence type="ECO:0000256" key="1">
    <source>
        <dbReference type="SAM" id="SignalP"/>
    </source>
</evidence>
<gene>
    <name evidence="2" type="ORF">D6201_08080</name>
</gene>
<proteinExistence type="predicted"/>
<evidence type="ECO:0000313" key="2">
    <source>
        <dbReference type="EMBL" id="RJY09318.1"/>
    </source>
</evidence>
<reference evidence="2 3" key="1">
    <citation type="journal article" date="2017" name="Int. J. Syst. Evol. Microbiol.">
        <title>Erythrobacter aquimixticola sp. nov., isolated from the junction between the ocean and a freshwater spring.</title>
        <authorList>
            <person name="Park S."/>
            <person name="Jung Y.T."/>
            <person name="Choi S.J."/>
            <person name="Yoon J.H."/>
        </authorList>
    </citation>
    <scope>NUCLEOTIDE SEQUENCE [LARGE SCALE GENOMIC DNA]</scope>
    <source>
        <strain evidence="2 3">JSSK-14</strain>
    </source>
</reference>
<name>A0A419RU56_9SPHN</name>
<accession>A0A419RU56</accession>
<sequence length="139" mass="15254">MIQSSFLLTVAAAIFAVPAAAQDALGETREIREPESFNVNEARAGSASALLKQCLEFEARRWATVTDARSALEVAKEKCWVLRQEYIEAMAPLAEAHLLGRGIRSAISEQTLSVLSEEAVALDIEQYEETLMIELVEAD</sequence>
<organism evidence="2 3">
    <name type="scientific">Aurantiacibacter aquimixticola</name>
    <dbReference type="NCBI Taxonomy" id="1958945"/>
    <lineage>
        <taxon>Bacteria</taxon>
        <taxon>Pseudomonadati</taxon>
        <taxon>Pseudomonadota</taxon>
        <taxon>Alphaproteobacteria</taxon>
        <taxon>Sphingomonadales</taxon>
        <taxon>Erythrobacteraceae</taxon>
        <taxon>Aurantiacibacter</taxon>
    </lineage>
</organism>
<dbReference type="AlphaFoldDB" id="A0A419RU56"/>
<feature type="chain" id="PRO_5019289033" description="DUF1311 domain-containing protein" evidence="1">
    <location>
        <begin position="22"/>
        <end position="139"/>
    </location>
</feature>
<evidence type="ECO:0000313" key="3">
    <source>
        <dbReference type="Proteomes" id="UP000285232"/>
    </source>
</evidence>
<keyword evidence="3" id="KW-1185">Reference proteome</keyword>
<evidence type="ECO:0008006" key="4">
    <source>
        <dbReference type="Google" id="ProtNLM"/>
    </source>
</evidence>
<protein>
    <recommendedName>
        <fullName evidence="4">DUF1311 domain-containing protein</fullName>
    </recommendedName>
</protein>
<feature type="signal peptide" evidence="1">
    <location>
        <begin position="1"/>
        <end position="21"/>
    </location>
</feature>
<keyword evidence="1" id="KW-0732">Signal</keyword>
<dbReference type="RefSeq" id="WP_120048325.1">
    <property type="nucleotide sequence ID" value="NZ_RAHX01000001.1"/>
</dbReference>
<dbReference type="Proteomes" id="UP000285232">
    <property type="component" value="Unassembled WGS sequence"/>
</dbReference>